<organism evidence="2 3">
    <name type="scientific">Gloeothece citriformis (strain PCC 7424)</name>
    <name type="common">Cyanothece sp. (strain PCC 7424)</name>
    <dbReference type="NCBI Taxonomy" id="65393"/>
    <lineage>
        <taxon>Bacteria</taxon>
        <taxon>Bacillati</taxon>
        <taxon>Cyanobacteriota</taxon>
        <taxon>Cyanophyceae</taxon>
        <taxon>Oscillatoriophycideae</taxon>
        <taxon>Chroococcales</taxon>
        <taxon>Aphanothecaceae</taxon>
        <taxon>Gloeothece</taxon>
        <taxon>Gloeothece citriformis</taxon>
    </lineage>
</organism>
<keyword evidence="1" id="KW-1133">Transmembrane helix</keyword>
<evidence type="ECO:0000313" key="3">
    <source>
        <dbReference type="Proteomes" id="UP000002384"/>
    </source>
</evidence>
<dbReference type="AlphaFoldDB" id="B7KKP2"/>
<evidence type="ECO:0000256" key="1">
    <source>
        <dbReference type="SAM" id="Phobius"/>
    </source>
</evidence>
<dbReference type="Proteomes" id="UP000002384">
    <property type="component" value="Chromosome"/>
</dbReference>
<feature type="transmembrane region" description="Helical" evidence="1">
    <location>
        <begin position="12"/>
        <end position="32"/>
    </location>
</feature>
<accession>B7KKP2</accession>
<evidence type="ECO:0000313" key="2">
    <source>
        <dbReference type="EMBL" id="ACK71011.1"/>
    </source>
</evidence>
<keyword evidence="1" id="KW-0472">Membrane</keyword>
<dbReference type="HOGENOM" id="CLU_079027_0_0_3"/>
<gene>
    <name evidence="2" type="ordered locus">PCC7424_2597</name>
</gene>
<dbReference type="EMBL" id="CP001291">
    <property type="protein sequence ID" value="ACK71011.1"/>
    <property type="molecule type" value="Genomic_DNA"/>
</dbReference>
<dbReference type="STRING" id="65393.PCC7424_2597"/>
<protein>
    <submittedName>
        <fullName evidence="2">Uncharacterized protein</fullName>
    </submittedName>
</protein>
<sequence>MDNTWKGFVRVGAIFWSFVLILFMFIGVGGSMTSGGKLPCKMPDECQELYLAAVADTMTFEEDEATLLPSLPLGKDVTVVTWAGVSYSNLMQKLTRAPIWVTLVPALKEKCQQYRYKDPELLDLRLKQLLGLPPSSTKSHFIEIKVNSRDLWRSCLNPDPRVSPCTDKLTQAERSRIAQLHPQFIKWFERVVEESYQAPGYPLTRMGYTYDWNPKASEFGLPEYLIRIGAKSTRFVRQIPTQDYCQVKSLNSRLIRVKD</sequence>
<proteinExistence type="predicted"/>
<dbReference type="eggNOG" id="ENOG502ZQ5N">
    <property type="taxonomic scope" value="Bacteria"/>
</dbReference>
<name>B7KKP2_GLOC7</name>
<reference evidence="3" key="1">
    <citation type="journal article" date="2011" name="MBio">
        <title>Novel metabolic attributes of the genus Cyanothece, comprising a group of unicellular nitrogen-fixing Cyanobacteria.</title>
        <authorList>
            <person name="Bandyopadhyay A."/>
            <person name="Elvitigala T."/>
            <person name="Welsh E."/>
            <person name="Stockel J."/>
            <person name="Liberton M."/>
            <person name="Min H."/>
            <person name="Sherman L.A."/>
            <person name="Pakrasi H.B."/>
        </authorList>
    </citation>
    <scope>NUCLEOTIDE SEQUENCE [LARGE SCALE GENOMIC DNA]</scope>
    <source>
        <strain evidence="3">PCC 7424</strain>
    </source>
</reference>
<keyword evidence="3" id="KW-1185">Reference proteome</keyword>
<dbReference type="RefSeq" id="WP_015954614.1">
    <property type="nucleotide sequence ID" value="NC_011729.1"/>
</dbReference>
<dbReference type="OrthoDB" id="747120at2"/>
<dbReference type="KEGG" id="cyc:PCC7424_2597"/>
<keyword evidence="1" id="KW-0812">Transmembrane</keyword>